<dbReference type="Proteomes" id="UP000001880">
    <property type="component" value="Chromosome"/>
</dbReference>
<dbReference type="HOGENOM" id="CLU_1072696_0_0_7"/>
<name>D0LV47_HALO1</name>
<sequence length="259" mass="27915">MPFAEGFQWTYIAVSPPEETLKAAMKIAANKPKQPDKFVVKVTSVQPAAEAGVTDITLEETSYVTPMGSEEVIELSRTTKLSCVKDALDVSLDSFFFSGEPGGPMHYEVSEGERPEGEHSYKFQLGTLRVPEWIVNVTGTFQRNPSEGTDVRLEDGTLDLQRIMKRGGAEEVGVAYGTFSATPVQVELVGSVTLNMQPEAEKFSIPANTFTKLWVADDIGIIQVANSNGHNYQLSEFIKSPADAAAPAQGAAAPATPAK</sequence>
<reference evidence="1 2" key="1">
    <citation type="journal article" date="2010" name="Stand. Genomic Sci.">
        <title>Complete genome sequence of Haliangium ochraceum type strain (SMP-2).</title>
        <authorList>
            <consortium name="US DOE Joint Genome Institute (JGI-PGF)"/>
            <person name="Ivanova N."/>
            <person name="Daum C."/>
            <person name="Lang E."/>
            <person name="Abt B."/>
            <person name="Kopitz M."/>
            <person name="Saunders E."/>
            <person name="Lapidus A."/>
            <person name="Lucas S."/>
            <person name="Glavina Del Rio T."/>
            <person name="Nolan M."/>
            <person name="Tice H."/>
            <person name="Copeland A."/>
            <person name="Cheng J.F."/>
            <person name="Chen F."/>
            <person name="Bruce D."/>
            <person name="Goodwin L."/>
            <person name="Pitluck S."/>
            <person name="Mavromatis K."/>
            <person name="Pati A."/>
            <person name="Mikhailova N."/>
            <person name="Chen A."/>
            <person name="Palaniappan K."/>
            <person name="Land M."/>
            <person name="Hauser L."/>
            <person name="Chang Y.J."/>
            <person name="Jeffries C.D."/>
            <person name="Detter J.C."/>
            <person name="Brettin T."/>
            <person name="Rohde M."/>
            <person name="Goker M."/>
            <person name="Bristow J."/>
            <person name="Markowitz V."/>
            <person name="Eisen J.A."/>
            <person name="Hugenholtz P."/>
            <person name="Kyrpides N.C."/>
            <person name="Klenk H.P."/>
        </authorList>
    </citation>
    <scope>NUCLEOTIDE SEQUENCE [LARGE SCALE GENOMIC DNA]</scope>
    <source>
        <strain evidence="2">DSM 14365 / CIP 107738 / JCM 11303 / AJ 13395 / SMP-2</strain>
    </source>
</reference>
<dbReference type="EMBL" id="CP001804">
    <property type="protein sequence ID" value="ACY15888.1"/>
    <property type="molecule type" value="Genomic_DNA"/>
</dbReference>
<gene>
    <name evidence="1" type="ordered locus">Hoch_3386</name>
</gene>
<dbReference type="KEGG" id="hoh:Hoch_3386"/>
<keyword evidence="2" id="KW-1185">Reference proteome</keyword>
<dbReference type="Gene3D" id="2.40.360.20">
    <property type="match status" value="1"/>
</dbReference>
<organism evidence="1 2">
    <name type="scientific">Haliangium ochraceum (strain DSM 14365 / JCM 11303 / SMP-2)</name>
    <dbReference type="NCBI Taxonomy" id="502025"/>
    <lineage>
        <taxon>Bacteria</taxon>
        <taxon>Pseudomonadati</taxon>
        <taxon>Myxococcota</taxon>
        <taxon>Polyangia</taxon>
        <taxon>Haliangiales</taxon>
        <taxon>Kofleriaceae</taxon>
        <taxon>Haliangium</taxon>
    </lineage>
</organism>
<evidence type="ECO:0000313" key="1">
    <source>
        <dbReference type="EMBL" id="ACY15888.1"/>
    </source>
</evidence>
<dbReference type="AlphaFoldDB" id="D0LV47"/>
<protein>
    <submittedName>
        <fullName evidence="1">Uncharacterized protein</fullName>
    </submittedName>
</protein>
<evidence type="ECO:0000313" key="2">
    <source>
        <dbReference type="Proteomes" id="UP000001880"/>
    </source>
</evidence>
<accession>D0LV47</accession>
<proteinExistence type="predicted"/>